<reference evidence="2" key="1">
    <citation type="journal article" date="2022" name="bioRxiv">
        <title>Sequencing and chromosome-scale assembly of the giantPleurodeles waltlgenome.</title>
        <authorList>
            <person name="Brown T."/>
            <person name="Elewa A."/>
            <person name="Iarovenko S."/>
            <person name="Subramanian E."/>
            <person name="Araus A.J."/>
            <person name="Petzold A."/>
            <person name="Susuki M."/>
            <person name="Suzuki K.-i.T."/>
            <person name="Hayashi T."/>
            <person name="Toyoda A."/>
            <person name="Oliveira C."/>
            <person name="Osipova E."/>
            <person name="Leigh N.D."/>
            <person name="Simon A."/>
            <person name="Yun M.H."/>
        </authorList>
    </citation>
    <scope>NUCLEOTIDE SEQUENCE</scope>
    <source>
        <strain evidence="2">20211129_DDA</strain>
        <tissue evidence="2">Liver</tissue>
    </source>
</reference>
<dbReference type="AlphaFoldDB" id="A0AAV7P844"/>
<accession>A0AAV7P844</accession>
<dbReference type="Proteomes" id="UP001066276">
    <property type="component" value="Chromosome 7"/>
</dbReference>
<name>A0AAV7P844_PLEWA</name>
<evidence type="ECO:0000256" key="1">
    <source>
        <dbReference type="SAM" id="MobiDB-lite"/>
    </source>
</evidence>
<comment type="caution">
    <text evidence="2">The sequence shown here is derived from an EMBL/GenBank/DDBJ whole genome shotgun (WGS) entry which is preliminary data.</text>
</comment>
<sequence length="90" mass="9420">MCPCTCVCPEEEATCGKDSRAEENAEEIGGDAACGEENVGRSPEDIGGDSEDATREEDGSTRQGGSTEDQEPGQETPEETQTTCRFPGGT</sequence>
<protein>
    <submittedName>
        <fullName evidence="2">Uncharacterized protein</fullName>
    </submittedName>
</protein>
<evidence type="ECO:0000313" key="2">
    <source>
        <dbReference type="EMBL" id="KAJ1123422.1"/>
    </source>
</evidence>
<gene>
    <name evidence="2" type="ORF">NDU88_001891</name>
</gene>
<evidence type="ECO:0000313" key="3">
    <source>
        <dbReference type="Proteomes" id="UP001066276"/>
    </source>
</evidence>
<proteinExistence type="predicted"/>
<organism evidence="2 3">
    <name type="scientific">Pleurodeles waltl</name>
    <name type="common">Iberian ribbed newt</name>
    <dbReference type="NCBI Taxonomy" id="8319"/>
    <lineage>
        <taxon>Eukaryota</taxon>
        <taxon>Metazoa</taxon>
        <taxon>Chordata</taxon>
        <taxon>Craniata</taxon>
        <taxon>Vertebrata</taxon>
        <taxon>Euteleostomi</taxon>
        <taxon>Amphibia</taxon>
        <taxon>Batrachia</taxon>
        <taxon>Caudata</taxon>
        <taxon>Salamandroidea</taxon>
        <taxon>Salamandridae</taxon>
        <taxon>Pleurodelinae</taxon>
        <taxon>Pleurodeles</taxon>
    </lineage>
</organism>
<dbReference type="EMBL" id="JANPWB010000011">
    <property type="protein sequence ID" value="KAJ1123422.1"/>
    <property type="molecule type" value="Genomic_DNA"/>
</dbReference>
<keyword evidence="3" id="KW-1185">Reference proteome</keyword>
<feature type="region of interest" description="Disordered" evidence="1">
    <location>
        <begin position="16"/>
        <end position="90"/>
    </location>
</feature>
<feature type="compositionally biased region" description="Acidic residues" evidence="1">
    <location>
        <begin position="68"/>
        <end position="78"/>
    </location>
</feature>